<dbReference type="CDD" id="cd00093">
    <property type="entry name" value="HTH_XRE"/>
    <property type="match status" value="1"/>
</dbReference>
<organism evidence="2 3">
    <name type="scientific">Clostridium colicanis DSM 13634</name>
    <dbReference type="NCBI Taxonomy" id="1121305"/>
    <lineage>
        <taxon>Bacteria</taxon>
        <taxon>Bacillati</taxon>
        <taxon>Bacillota</taxon>
        <taxon>Clostridia</taxon>
        <taxon>Eubacteriales</taxon>
        <taxon>Clostridiaceae</taxon>
        <taxon>Clostridium</taxon>
    </lineage>
</organism>
<dbReference type="AlphaFoldDB" id="A0A151ARY3"/>
<gene>
    <name evidence="2" type="ORF">CLCOL_03450</name>
</gene>
<dbReference type="GO" id="GO:0003677">
    <property type="term" value="F:DNA binding"/>
    <property type="evidence" value="ECO:0007669"/>
    <property type="project" value="InterPro"/>
</dbReference>
<evidence type="ECO:0000313" key="3">
    <source>
        <dbReference type="Proteomes" id="UP000075374"/>
    </source>
</evidence>
<dbReference type="SUPFAM" id="SSF48452">
    <property type="entry name" value="TPR-like"/>
    <property type="match status" value="2"/>
</dbReference>
<dbReference type="RefSeq" id="WP_061857276.1">
    <property type="nucleotide sequence ID" value="NZ_LTBB01000001.1"/>
</dbReference>
<dbReference type="STRING" id="1121305.CLCOL_03450"/>
<dbReference type="PROSITE" id="PS50005">
    <property type="entry name" value="TPR"/>
    <property type="match status" value="1"/>
</dbReference>
<dbReference type="Gene3D" id="1.25.40.10">
    <property type="entry name" value="Tetratricopeptide repeat domain"/>
    <property type="match status" value="2"/>
</dbReference>
<sequence length="418" mass="49418">MEVLSVGEKIKRARIYKGLTLKDICGDKISVSKLSCIENDKVVPEEWILDYIASKLELNPNYLKLGIEDQINENLKELVVNPNCDDYEEKLKYNLGLAQKHGYYDLAFYIMHLIFEYLLDNNELSKTQELLGTYYDLCNNSDSNNRMIYYIDIAKFFFNNGEIVQASNYFENVRKTLDAEKSKDYSMYVESIYGEVRCKIILKEYSEAYNVAVKLKKMFSYMEDDLKKAKIYHMMAILSLRMGNEEFKEYELKSYKIYDSRNDYKCEDMLDYASIMFEMNEKDKAIEYINKSLNMYPTNDKEKQVRFMLLCIEELINNGALSEAESLIEKVIDYSINLNNIKFIEKSYYLKSKILQNNSNYISAEMYMNLSLDALTKFGNNKEIYDRYMEMGKMYFDMNYPKDALKYFALAINLQEKL</sequence>
<dbReference type="EMBL" id="LTBB01000001">
    <property type="protein sequence ID" value="KYH30399.1"/>
    <property type="molecule type" value="Genomic_DNA"/>
</dbReference>
<dbReference type="InterPro" id="IPR010982">
    <property type="entry name" value="Lambda_DNA-bd_dom_sf"/>
</dbReference>
<reference evidence="2 3" key="1">
    <citation type="submission" date="2016-02" db="EMBL/GenBank/DDBJ databases">
        <title>Genome sequence of Clostridium colicanis DSM 13634.</title>
        <authorList>
            <person name="Poehlein A."/>
            <person name="Daniel R."/>
        </authorList>
    </citation>
    <scope>NUCLEOTIDE SEQUENCE [LARGE SCALE GENOMIC DNA]</scope>
    <source>
        <strain evidence="2 3">DSM 13634</strain>
    </source>
</reference>
<evidence type="ECO:0000256" key="1">
    <source>
        <dbReference type="PROSITE-ProRule" id="PRU00339"/>
    </source>
</evidence>
<keyword evidence="1" id="KW-0802">TPR repeat</keyword>
<dbReference type="InterPro" id="IPR001387">
    <property type="entry name" value="Cro/C1-type_HTH"/>
</dbReference>
<name>A0A151ARY3_9CLOT</name>
<dbReference type="Proteomes" id="UP000075374">
    <property type="component" value="Unassembled WGS sequence"/>
</dbReference>
<keyword evidence="3" id="KW-1185">Reference proteome</keyword>
<dbReference type="InterPro" id="IPR019734">
    <property type="entry name" value="TPR_rpt"/>
</dbReference>
<protein>
    <submittedName>
        <fullName evidence="2">Helix-turn-helix domain protein</fullName>
    </submittedName>
</protein>
<dbReference type="SUPFAM" id="SSF47413">
    <property type="entry name" value="lambda repressor-like DNA-binding domains"/>
    <property type="match status" value="1"/>
</dbReference>
<dbReference type="InterPro" id="IPR011990">
    <property type="entry name" value="TPR-like_helical_dom_sf"/>
</dbReference>
<proteinExistence type="predicted"/>
<dbReference type="PATRIC" id="fig|1121305.3.peg.345"/>
<evidence type="ECO:0000313" key="2">
    <source>
        <dbReference type="EMBL" id="KYH30399.1"/>
    </source>
</evidence>
<accession>A0A151ARY3</accession>
<feature type="repeat" description="TPR" evidence="1">
    <location>
        <begin position="266"/>
        <end position="299"/>
    </location>
</feature>
<comment type="caution">
    <text evidence="2">The sequence shown here is derived from an EMBL/GenBank/DDBJ whole genome shotgun (WGS) entry which is preliminary data.</text>
</comment>